<dbReference type="InterPro" id="IPR017972">
    <property type="entry name" value="Cyt_P450_CS"/>
</dbReference>
<keyword evidence="8" id="KW-0560">Oxidoreductase</keyword>
<keyword evidence="11 13" id="KW-0472">Membrane</keyword>
<sequence length="981" mass="111459">MLHVPPIPIFTWFFFLFILVIYWKKSKAKGQTQKLPPGPWKLPLIGNLHHLLSSLPHRSMRDLAQKYGPIMQLQMGEVLAIVISSPKAAKEVLKTHDPTFANRASVLVVEATTYDNSSMIFAPYGDYWRQMRKICVLELLSPKRVQSFRSIREEEVLNLIESISLSKGLSINLSEKIFSSTYSITSRAAFGNKCKYEKEFISLVKETFLLSGGFHLPDLFPSIKFLSFLTGMKSAMEKIHKSTDRILNNIVNEHKMKRSHFSAANKHEPAYHDDLVDVLLKLQETSDLEFHITTNHVKAIILDVFTAASETSASTIEWAMSELLRNPKAMEKAQAEVRQVVERGRNINEINIQKLNYLKLVVKETLRLHPPGTLFTRESREKCEINGYEIPSNTKVIINAWAIGRDPEHWVDADCFHPERFLGSLIDFKGTNFEFIPFGGGRRVCPGISFALANVELVLSQLLYHFDWKLPIEIKPEEFDMSESFGFTCTRKNHLYLIAIPCHKLPPGPWKLPLIGNLHQLFFSLPHRSLRDLAKKYGPIMHLQLGEVLAIIISSPKVVEEVLKTHDTALANRPSVLAIEAMSYGNSGIVFAPYGDYWRQMRKICVSKLLSAKRVQSFRRIREEEVNNLVESISLLEGVPINLSEKIFSSTYCIASRAAIGKKCKYEKEFISLIQETFTLGGGFDLPDLFPSLKFLGFLTGMKSALEKIQQNLDKILDDIVNEHKMKRIATSTNKHEPGPGDGDGDDDLVDVLLKLQETGELEFSVTSNHIKAVTQDIFTGASETSASTIEWAMSELLRNPRVMGRAQAEVRQVLQGRRKLDETYIHKLDYLKLVVKETLRLHPPGALVPRESREKCEINGYEIPSNTKVIINIWAIGRDPEYWIDADCFWPERFHGSSIDLKGTNFEFIPFGGGRRICPGMSFALAIVELVLSQLLFHFNWKLPSDIKLEELDISESLGLTCRRKNDLYVIATPWASLFN</sequence>
<dbReference type="PROSITE" id="PS00086">
    <property type="entry name" value="CYTOCHROME_P450"/>
    <property type="match status" value="2"/>
</dbReference>
<evidence type="ECO:0000256" key="3">
    <source>
        <dbReference type="ARBA" id="ARBA00010617"/>
    </source>
</evidence>
<evidence type="ECO:0000256" key="13">
    <source>
        <dbReference type="SAM" id="Phobius"/>
    </source>
</evidence>
<feature type="transmembrane region" description="Helical" evidence="13">
    <location>
        <begin position="6"/>
        <end position="23"/>
    </location>
</feature>
<evidence type="ECO:0000256" key="2">
    <source>
        <dbReference type="ARBA" id="ARBA00004167"/>
    </source>
</evidence>
<evidence type="ECO:0000313" key="15">
    <source>
        <dbReference type="Proteomes" id="UP001459277"/>
    </source>
</evidence>
<dbReference type="GO" id="GO:0016020">
    <property type="term" value="C:membrane"/>
    <property type="evidence" value="ECO:0007669"/>
    <property type="project" value="UniProtKB-SubCell"/>
</dbReference>
<keyword evidence="7 13" id="KW-1133">Transmembrane helix</keyword>
<dbReference type="Proteomes" id="UP001459277">
    <property type="component" value="Unassembled WGS sequence"/>
</dbReference>
<evidence type="ECO:0000256" key="11">
    <source>
        <dbReference type="ARBA" id="ARBA00023136"/>
    </source>
</evidence>
<dbReference type="Gene3D" id="1.10.630.10">
    <property type="entry name" value="Cytochrome P450"/>
    <property type="match status" value="2"/>
</dbReference>
<organism evidence="14 15">
    <name type="scientific">Lithocarpus litseifolius</name>
    <dbReference type="NCBI Taxonomy" id="425828"/>
    <lineage>
        <taxon>Eukaryota</taxon>
        <taxon>Viridiplantae</taxon>
        <taxon>Streptophyta</taxon>
        <taxon>Embryophyta</taxon>
        <taxon>Tracheophyta</taxon>
        <taxon>Spermatophyta</taxon>
        <taxon>Magnoliopsida</taxon>
        <taxon>eudicotyledons</taxon>
        <taxon>Gunneridae</taxon>
        <taxon>Pentapetalae</taxon>
        <taxon>rosids</taxon>
        <taxon>fabids</taxon>
        <taxon>Fagales</taxon>
        <taxon>Fagaceae</taxon>
        <taxon>Lithocarpus</taxon>
    </lineage>
</organism>
<proteinExistence type="inferred from homology"/>
<dbReference type="GO" id="GO:0020037">
    <property type="term" value="F:heme binding"/>
    <property type="evidence" value="ECO:0007669"/>
    <property type="project" value="InterPro"/>
</dbReference>
<comment type="cofactor">
    <cofactor evidence="1 12">
        <name>heme</name>
        <dbReference type="ChEBI" id="CHEBI:30413"/>
    </cofactor>
</comment>
<evidence type="ECO:0000256" key="5">
    <source>
        <dbReference type="ARBA" id="ARBA00022692"/>
    </source>
</evidence>
<protein>
    <recommendedName>
        <fullName evidence="16">Cytochrome P450</fullName>
    </recommendedName>
</protein>
<dbReference type="Pfam" id="PF00067">
    <property type="entry name" value="p450"/>
    <property type="match status" value="2"/>
</dbReference>
<name>A0AAW2DBK6_9ROSI</name>
<dbReference type="InterPro" id="IPR001128">
    <property type="entry name" value="Cyt_P450"/>
</dbReference>
<dbReference type="PRINTS" id="PR00463">
    <property type="entry name" value="EP450I"/>
</dbReference>
<evidence type="ECO:0000256" key="6">
    <source>
        <dbReference type="ARBA" id="ARBA00022723"/>
    </source>
</evidence>
<accession>A0AAW2DBK6</accession>
<evidence type="ECO:0000256" key="8">
    <source>
        <dbReference type="ARBA" id="ARBA00023002"/>
    </source>
</evidence>
<keyword evidence="15" id="KW-1185">Reference proteome</keyword>
<dbReference type="SUPFAM" id="SSF48264">
    <property type="entry name" value="Cytochrome P450"/>
    <property type="match status" value="2"/>
</dbReference>
<keyword evidence="5 13" id="KW-0812">Transmembrane</keyword>
<evidence type="ECO:0008006" key="16">
    <source>
        <dbReference type="Google" id="ProtNLM"/>
    </source>
</evidence>
<evidence type="ECO:0000256" key="7">
    <source>
        <dbReference type="ARBA" id="ARBA00022989"/>
    </source>
</evidence>
<comment type="subcellular location">
    <subcellularLocation>
        <location evidence="2">Membrane</location>
        <topology evidence="2">Single-pass membrane protein</topology>
    </subcellularLocation>
</comment>
<keyword evidence="4 12" id="KW-0349">Heme</keyword>
<dbReference type="InterPro" id="IPR036396">
    <property type="entry name" value="Cyt_P450_sf"/>
</dbReference>
<evidence type="ECO:0000256" key="9">
    <source>
        <dbReference type="ARBA" id="ARBA00023004"/>
    </source>
</evidence>
<dbReference type="PRINTS" id="PR00385">
    <property type="entry name" value="P450"/>
</dbReference>
<evidence type="ECO:0000256" key="10">
    <source>
        <dbReference type="ARBA" id="ARBA00023033"/>
    </source>
</evidence>
<dbReference type="GO" id="GO:0016705">
    <property type="term" value="F:oxidoreductase activity, acting on paired donors, with incorporation or reduction of molecular oxygen"/>
    <property type="evidence" value="ECO:0007669"/>
    <property type="project" value="InterPro"/>
</dbReference>
<dbReference type="InterPro" id="IPR002401">
    <property type="entry name" value="Cyt_P450_E_grp-I"/>
</dbReference>
<dbReference type="EMBL" id="JAZDWU010000003">
    <property type="protein sequence ID" value="KAL0007504.1"/>
    <property type="molecule type" value="Genomic_DNA"/>
</dbReference>
<dbReference type="GO" id="GO:0004497">
    <property type="term" value="F:monooxygenase activity"/>
    <property type="evidence" value="ECO:0007669"/>
    <property type="project" value="UniProtKB-KW"/>
</dbReference>
<dbReference type="AlphaFoldDB" id="A0AAW2DBK6"/>
<evidence type="ECO:0000313" key="14">
    <source>
        <dbReference type="EMBL" id="KAL0007504.1"/>
    </source>
</evidence>
<keyword evidence="6 12" id="KW-0479">Metal-binding</keyword>
<reference evidence="14 15" key="1">
    <citation type="submission" date="2024-01" db="EMBL/GenBank/DDBJ databases">
        <title>A telomere-to-telomere, gap-free genome of sweet tea (Lithocarpus litseifolius).</title>
        <authorList>
            <person name="Zhou J."/>
        </authorList>
    </citation>
    <scope>NUCLEOTIDE SEQUENCE [LARGE SCALE GENOMIC DNA]</scope>
    <source>
        <strain evidence="14">Zhou-2022a</strain>
        <tissue evidence="14">Leaf</tissue>
    </source>
</reference>
<keyword evidence="9 12" id="KW-0408">Iron</keyword>
<evidence type="ECO:0000256" key="4">
    <source>
        <dbReference type="ARBA" id="ARBA00022617"/>
    </source>
</evidence>
<comment type="similarity">
    <text evidence="3">Belongs to the cytochrome P450 family.</text>
</comment>
<dbReference type="PANTHER" id="PTHR47953:SF19">
    <property type="entry name" value="OS06G0641600 PROTEIN"/>
    <property type="match status" value="1"/>
</dbReference>
<comment type="caution">
    <text evidence="14">The sequence shown here is derived from an EMBL/GenBank/DDBJ whole genome shotgun (WGS) entry which is preliminary data.</text>
</comment>
<keyword evidence="10" id="KW-0503">Monooxygenase</keyword>
<dbReference type="PANTHER" id="PTHR47953">
    <property type="entry name" value="OS08G0105600 PROTEIN"/>
    <property type="match status" value="1"/>
</dbReference>
<feature type="binding site" description="axial binding residue" evidence="12">
    <location>
        <position position="445"/>
    </location>
    <ligand>
        <name>heme</name>
        <dbReference type="ChEBI" id="CHEBI:30413"/>
    </ligand>
    <ligandPart>
        <name>Fe</name>
        <dbReference type="ChEBI" id="CHEBI:18248"/>
    </ligandPart>
</feature>
<dbReference type="CDD" id="cd11072">
    <property type="entry name" value="CYP71-like"/>
    <property type="match status" value="2"/>
</dbReference>
<gene>
    <name evidence="14" type="ORF">SO802_009006</name>
</gene>
<dbReference type="InterPro" id="IPR052306">
    <property type="entry name" value="CYP450_71D"/>
</dbReference>
<evidence type="ECO:0000256" key="12">
    <source>
        <dbReference type="PIRSR" id="PIRSR602401-1"/>
    </source>
</evidence>
<evidence type="ECO:0000256" key="1">
    <source>
        <dbReference type="ARBA" id="ARBA00001971"/>
    </source>
</evidence>
<dbReference type="GO" id="GO:0005506">
    <property type="term" value="F:iron ion binding"/>
    <property type="evidence" value="ECO:0007669"/>
    <property type="project" value="InterPro"/>
</dbReference>
<dbReference type="FunFam" id="1.10.630.10:FF:000008">
    <property type="entry name" value="Cytochrome P450 71D8"/>
    <property type="match status" value="2"/>
</dbReference>